<dbReference type="InterPro" id="IPR021994">
    <property type="entry name" value="DUF3592"/>
</dbReference>
<evidence type="ECO:0000313" key="3">
    <source>
        <dbReference type="Proteomes" id="UP000192582"/>
    </source>
</evidence>
<dbReference type="Proteomes" id="UP000192582">
    <property type="component" value="Unassembled WGS sequence"/>
</dbReference>
<organism evidence="2 3">
    <name type="scientific">Deinococcus hopiensis KR-140</name>
    <dbReference type="NCBI Taxonomy" id="695939"/>
    <lineage>
        <taxon>Bacteria</taxon>
        <taxon>Thermotogati</taxon>
        <taxon>Deinococcota</taxon>
        <taxon>Deinococci</taxon>
        <taxon>Deinococcales</taxon>
        <taxon>Deinococcaceae</taxon>
        <taxon>Deinococcus</taxon>
    </lineage>
</organism>
<dbReference type="RefSeq" id="WP_170928366.1">
    <property type="nucleotide sequence ID" value="NZ_FWWU01000002.1"/>
</dbReference>
<proteinExistence type="predicted"/>
<dbReference type="EMBL" id="FWWU01000002">
    <property type="protein sequence ID" value="SMB78225.1"/>
    <property type="molecule type" value="Genomic_DNA"/>
</dbReference>
<evidence type="ECO:0000313" key="2">
    <source>
        <dbReference type="EMBL" id="SMB78225.1"/>
    </source>
</evidence>
<reference evidence="2 3" key="1">
    <citation type="submission" date="2017-04" db="EMBL/GenBank/DDBJ databases">
        <authorList>
            <person name="Afonso C.L."/>
            <person name="Miller P.J."/>
            <person name="Scott M.A."/>
            <person name="Spackman E."/>
            <person name="Goraichik I."/>
            <person name="Dimitrov K.M."/>
            <person name="Suarez D.L."/>
            <person name="Swayne D.E."/>
        </authorList>
    </citation>
    <scope>NUCLEOTIDE SEQUENCE [LARGE SCALE GENOMIC DNA]</scope>
    <source>
        <strain evidence="2 3">KR-140</strain>
    </source>
</reference>
<evidence type="ECO:0000259" key="1">
    <source>
        <dbReference type="Pfam" id="PF12158"/>
    </source>
</evidence>
<sequence length="142" mass="15633">MPALYDVTRGSSWASVPGVVLSSAVETRMVQESDAYGWSSAKYFEPRVTYRYEVDGVSRVGHHLMAHSAASRDQQWAWTQRAQYRVGAAVPVYVSPDRTQSVLVPGLGTQVWRWLLLPAALLLLGAGRFWAGQVGSGAQSRH</sequence>
<feature type="domain" description="DUF3592" evidence="1">
    <location>
        <begin position="16"/>
        <end position="107"/>
    </location>
</feature>
<dbReference type="AlphaFoldDB" id="A0A1W1UAW2"/>
<dbReference type="Pfam" id="PF12158">
    <property type="entry name" value="DUF3592"/>
    <property type="match status" value="1"/>
</dbReference>
<protein>
    <recommendedName>
        <fullName evidence="1">DUF3592 domain-containing protein</fullName>
    </recommendedName>
</protein>
<keyword evidence="3" id="KW-1185">Reference proteome</keyword>
<gene>
    <name evidence="2" type="ORF">SAMN00790413_06560</name>
</gene>
<name>A0A1W1UAW2_9DEIO</name>
<accession>A0A1W1UAW2</accession>